<dbReference type="EMBL" id="JAVHNQ010000008">
    <property type="protein sequence ID" value="KAK6340964.1"/>
    <property type="molecule type" value="Genomic_DNA"/>
</dbReference>
<keyword evidence="4" id="KW-1185">Reference proteome</keyword>
<evidence type="ECO:0000256" key="1">
    <source>
        <dbReference type="SAM" id="MobiDB-lite"/>
    </source>
</evidence>
<feature type="transmembrane region" description="Helical" evidence="2">
    <location>
        <begin position="93"/>
        <end position="111"/>
    </location>
</feature>
<dbReference type="AlphaFoldDB" id="A0AAV9UIA3"/>
<keyword evidence="2" id="KW-0472">Membrane</keyword>
<evidence type="ECO:0000256" key="2">
    <source>
        <dbReference type="SAM" id="Phobius"/>
    </source>
</evidence>
<organism evidence="3 4">
    <name type="scientific">Orbilia brochopaga</name>
    <dbReference type="NCBI Taxonomy" id="3140254"/>
    <lineage>
        <taxon>Eukaryota</taxon>
        <taxon>Fungi</taxon>
        <taxon>Dikarya</taxon>
        <taxon>Ascomycota</taxon>
        <taxon>Pezizomycotina</taxon>
        <taxon>Orbiliomycetes</taxon>
        <taxon>Orbiliales</taxon>
        <taxon>Orbiliaceae</taxon>
        <taxon>Orbilia</taxon>
    </lineage>
</organism>
<proteinExistence type="predicted"/>
<feature type="transmembrane region" description="Helical" evidence="2">
    <location>
        <begin position="155"/>
        <end position="174"/>
    </location>
</feature>
<name>A0AAV9UIA3_9PEZI</name>
<feature type="region of interest" description="Disordered" evidence="1">
    <location>
        <begin position="44"/>
        <end position="71"/>
    </location>
</feature>
<keyword evidence="2" id="KW-1133">Transmembrane helix</keyword>
<feature type="transmembrane region" description="Helical" evidence="2">
    <location>
        <begin position="118"/>
        <end position="143"/>
    </location>
</feature>
<protein>
    <submittedName>
        <fullName evidence="3">Uncharacterized protein</fullName>
    </submittedName>
</protein>
<feature type="compositionally biased region" description="Basic and acidic residues" evidence="1">
    <location>
        <begin position="44"/>
        <end position="56"/>
    </location>
</feature>
<dbReference type="Proteomes" id="UP001375240">
    <property type="component" value="Unassembled WGS sequence"/>
</dbReference>
<gene>
    <name evidence="3" type="ORF">TWF696_009277</name>
</gene>
<evidence type="ECO:0000313" key="4">
    <source>
        <dbReference type="Proteomes" id="UP001375240"/>
    </source>
</evidence>
<keyword evidence="2" id="KW-0812">Transmembrane</keyword>
<feature type="region of interest" description="Disordered" evidence="1">
    <location>
        <begin position="1"/>
        <end position="25"/>
    </location>
</feature>
<reference evidence="3 4" key="1">
    <citation type="submission" date="2019-10" db="EMBL/GenBank/DDBJ databases">
        <authorList>
            <person name="Palmer J.M."/>
        </authorList>
    </citation>
    <scope>NUCLEOTIDE SEQUENCE [LARGE SCALE GENOMIC DNA]</scope>
    <source>
        <strain evidence="3 4">TWF696</strain>
    </source>
</reference>
<evidence type="ECO:0000313" key="3">
    <source>
        <dbReference type="EMBL" id="KAK6340964.1"/>
    </source>
</evidence>
<accession>A0AAV9UIA3</accession>
<comment type="caution">
    <text evidence="3">The sequence shown here is derived from an EMBL/GenBank/DDBJ whole genome shotgun (WGS) entry which is preliminary data.</text>
</comment>
<sequence>MPAGHPPYNPDEASKIVAPPSDNNDEQTAYIAASSVGVIMASETKVDGEEASRPRGTDTTLLRSSPESKHQGGLLPNIQAVLPRNYTQGRWTIREYICIVSGLCLVWQVAIRAKTESFVLATLCGLGLFQLSLIYADLFFWLFTAALDDTPAPTYRFLVYLMGFLPAEAAHAAVRAADLSAARFTTPGPLWLERILTGSTDCAGEEEPDGVEVV</sequence>